<feature type="domain" description="IPT/TIG" evidence="4">
    <location>
        <begin position="682"/>
        <end position="741"/>
    </location>
</feature>
<feature type="chain" id="PRO_5007593374" description="IPT/TIG domain-containing protein" evidence="3">
    <location>
        <begin position="19"/>
        <end position="1066"/>
    </location>
</feature>
<dbReference type="InterPro" id="IPR016186">
    <property type="entry name" value="C-type_lectin-like/link_sf"/>
</dbReference>
<evidence type="ECO:0000259" key="4">
    <source>
        <dbReference type="Pfam" id="PF01833"/>
    </source>
</evidence>
<dbReference type="EMBL" id="LODT01000023">
    <property type="protein sequence ID" value="KYQ94008.1"/>
    <property type="molecule type" value="Genomic_DNA"/>
</dbReference>
<evidence type="ECO:0000256" key="3">
    <source>
        <dbReference type="SAM" id="SignalP"/>
    </source>
</evidence>
<reference evidence="5 6" key="1">
    <citation type="submission" date="2015-12" db="EMBL/GenBank/DDBJ databases">
        <title>Dictyostelia acquired genes for synthesis and detection of signals that induce cell-type specialization by lateral gene transfer from prokaryotes.</title>
        <authorList>
            <person name="Gloeckner G."/>
            <person name="Schaap P."/>
        </authorList>
    </citation>
    <scope>NUCLEOTIDE SEQUENCE [LARGE SCALE GENOMIC DNA]</scope>
    <source>
        <strain evidence="5 6">TK</strain>
    </source>
</reference>
<evidence type="ECO:0000313" key="5">
    <source>
        <dbReference type="EMBL" id="KYQ94008.1"/>
    </source>
</evidence>
<dbReference type="InParanoid" id="A0A151ZJ30"/>
<evidence type="ECO:0000313" key="6">
    <source>
        <dbReference type="Proteomes" id="UP000076078"/>
    </source>
</evidence>
<keyword evidence="6" id="KW-1185">Reference proteome</keyword>
<dbReference type="AlphaFoldDB" id="A0A151ZJ30"/>
<name>A0A151ZJ30_TIELA</name>
<dbReference type="OrthoDB" id="20492at2759"/>
<organism evidence="5 6">
    <name type="scientific">Tieghemostelium lacteum</name>
    <name type="common">Slime mold</name>
    <name type="synonym">Dictyostelium lacteum</name>
    <dbReference type="NCBI Taxonomy" id="361077"/>
    <lineage>
        <taxon>Eukaryota</taxon>
        <taxon>Amoebozoa</taxon>
        <taxon>Evosea</taxon>
        <taxon>Eumycetozoa</taxon>
        <taxon>Dictyostelia</taxon>
        <taxon>Dictyosteliales</taxon>
        <taxon>Raperosteliaceae</taxon>
        <taxon>Tieghemostelium</taxon>
    </lineage>
</organism>
<dbReference type="STRING" id="361077.A0A151ZJ30"/>
<comment type="caution">
    <text evidence="5">The sequence shown here is derived from an EMBL/GenBank/DDBJ whole genome shotgun (WGS) entry which is preliminary data.</text>
</comment>
<dbReference type="Gene3D" id="3.10.100.10">
    <property type="entry name" value="Mannose-Binding Protein A, subunit A"/>
    <property type="match status" value="1"/>
</dbReference>
<protein>
    <recommendedName>
        <fullName evidence="4">IPT/TIG domain-containing protein</fullName>
    </recommendedName>
</protein>
<dbReference type="Proteomes" id="UP000076078">
    <property type="component" value="Unassembled WGS sequence"/>
</dbReference>
<accession>A0A151ZJ30</accession>
<dbReference type="InterPro" id="IPR014756">
    <property type="entry name" value="Ig_E-set"/>
</dbReference>
<dbReference type="Gene3D" id="2.60.40.10">
    <property type="entry name" value="Immunoglobulins"/>
    <property type="match status" value="3"/>
</dbReference>
<dbReference type="InterPro" id="IPR052014">
    <property type="entry name" value="Dictyostelium_Tiger"/>
</dbReference>
<dbReference type="PANTHER" id="PTHR31341">
    <property type="entry name" value="IPT/TIG DOMAIN-CONTAINING PROTEIN-RELATED-RELATED"/>
    <property type="match status" value="1"/>
</dbReference>
<dbReference type="InterPro" id="IPR002909">
    <property type="entry name" value="IPT_dom"/>
</dbReference>
<proteinExistence type="predicted"/>
<dbReference type="CDD" id="cd00603">
    <property type="entry name" value="IPT_PCSR"/>
    <property type="match status" value="1"/>
</dbReference>
<dbReference type="InterPro" id="IPR013783">
    <property type="entry name" value="Ig-like_fold"/>
</dbReference>
<dbReference type="SUPFAM" id="SSF81296">
    <property type="entry name" value="E set domains"/>
    <property type="match status" value="4"/>
</dbReference>
<dbReference type="SUPFAM" id="SSF56436">
    <property type="entry name" value="C-type lectin-like"/>
    <property type="match status" value="1"/>
</dbReference>
<evidence type="ECO:0000256" key="2">
    <source>
        <dbReference type="ARBA" id="ARBA00023180"/>
    </source>
</evidence>
<dbReference type="CDD" id="cd00037">
    <property type="entry name" value="CLECT"/>
    <property type="match status" value="1"/>
</dbReference>
<sequence>MKIIFVFLLVFFIYGLNGEFNPSNGHYYYKTPLTKKGSEAQTICQNTPYSTFSKGYLAKINTESEFNWITSTFGGELWVNGIDSIVYNANQKYGEIYYDNTSNPFNLFYSVKSDKCYTYCPWHSTEPNYLSGEYYTSLKYDSVQYKYYYFNTPDFILLNVLCEYSALPEVSRMDDTGTVQISGLSTAMLSDTNLKVTFKKGSSNYTCTKTTIANNNYNCKPAIPGTGTYTIVITSLGITTTVLDWIAPPPVIHSIKVPTISYIDKSLTNGMILTITGSTFGTDASKIQIRFSVFGSNSCFDIKFLSDIVNYGQQITCTLSWINETSRRGLLPIKITVDGVATIGQRTPIYWNDKFYTGFPYIGQFNFALNHNMFYVDNKYYGVPAVFTNVEKKSLFATFFPPAGGKLYTDWSVWQPVYFTSIGFFYFVYGHPQSQQKAFLTYTGSPSYDNYNINYLIQLYTGALSYTSPGTYPTNGVVYEYGNGKTLLNVIRVPPAQPSSGLNSTFRVSDVGHAYTPVSVTIETQPSIPTTLNIVRNFASNYIYVVFPPLPAGTYRTSLTIESSSYIFQLNYLIPKISSVVAANSTFLNSIPTSGIMTITGENFYTRADLLNVKIGDVNCTNVFLLEPHTKILCTISGSLVTPTVVVSIFSQNVTRPSVALSISFDPPVIQFVNIVDPVAKKITINGRNFGEVVNDLKVTIGPDTLVCVITNPHYQLQCDVPYRKGNHSLQVSVKNRLSNFYRIQYTGKVDSVWVDSNHVLQVSGLGLGIDGGGLMIYLGTDTLTCVGNDTLLACTLPPLSTSNYLSILGFVETPPLIPIKIIPEILDYAPKVVDTEGGNITISGRFFGNLSYGLPSYLSVYSEFSPINYQYSNNTFIAYVPPGIGKNKVLSVECDNQLSSVTFSYKPPNITKIYQEDKKIAVIGDSFGTLQSELFLIVNSKKIYELNLNNPSNISFVYPLENLNGSLALMVGSQKTEEKDLPPIILSATPGKRNQSSFITVKGLNFPKSMNVTIGGKPCDISSVPTSVELVCIFYGNDTPDGPLKVQIQSGLIASYNTIFNYTTI</sequence>
<feature type="domain" description="IPT/TIG" evidence="4">
    <location>
        <begin position="589"/>
        <end position="653"/>
    </location>
</feature>
<keyword evidence="2" id="KW-0325">Glycoprotein</keyword>
<dbReference type="InterPro" id="IPR016187">
    <property type="entry name" value="CTDL_fold"/>
</dbReference>
<feature type="signal peptide" evidence="3">
    <location>
        <begin position="1"/>
        <end position="18"/>
    </location>
</feature>
<gene>
    <name evidence="5" type="ORF">DLAC_04907</name>
</gene>
<dbReference type="Pfam" id="PF01833">
    <property type="entry name" value="TIG"/>
    <property type="match status" value="3"/>
</dbReference>
<evidence type="ECO:0000256" key="1">
    <source>
        <dbReference type="ARBA" id="ARBA00022729"/>
    </source>
</evidence>
<keyword evidence="1 3" id="KW-0732">Signal</keyword>
<feature type="domain" description="IPT/TIG" evidence="4">
    <location>
        <begin position="984"/>
        <end position="1063"/>
    </location>
</feature>